<dbReference type="PROSITE" id="PS50292">
    <property type="entry name" value="PEROXIDASE_3"/>
    <property type="match status" value="1"/>
</dbReference>
<dbReference type="InterPro" id="IPR037120">
    <property type="entry name" value="Haem_peroxidase_sf_animal"/>
</dbReference>
<dbReference type="Gene3D" id="1.10.640.10">
    <property type="entry name" value="Haem peroxidase domain superfamily, animal type"/>
    <property type="match status" value="1"/>
</dbReference>
<evidence type="ECO:0000313" key="2">
    <source>
        <dbReference type="EMBL" id="VDK39826.1"/>
    </source>
</evidence>
<dbReference type="EMBL" id="UYRT01006051">
    <property type="protein sequence ID" value="VDK39826.1"/>
    <property type="molecule type" value="Genomic_DNA"/>
</dbReference>
<dbReference type="Proteomes" id="UP000271098">
    <property type="component" value="Unassembled WGS sequence"/>
</dbReference>
<keyword evidence="1" id="KW-0575">Peroxidase</keyword>
<keyword evidence="1" id="KW-0560">Oxidoreductase</keyword>
<dbReference type="GO" id="GO:0006979">
    <property type="term" value="P:response to oxidative stress"/>
    <property type="evidence" value="ECO:0007669"/>
    <property type="project" value="InterPro"/>
</dbReference>
<dbReference type="PRINTS" id="PR00457">
    <property type="entry name" value="ANPEROXIDASE"/>
</dbReference>
<dbReference type="GO" id="GO:0005615">
    <property type="term" value="C:extracellular space"/>
    <property type="evidence" value="ECO:0007669"/>
    <property type="project" value="TreeGrafter"/>
</dbReference>
<dbReference type="PANTHER" id="PTHR11475:SF58">
    <property type="entry name" value="PEROXIDASIN"/>
    <property type="match status" value="1"/>
</dbReference>
<dbReference type="InterPro" id="IPR010255">
    <property type="entry name" value="Haem_peroxidase_sf"/>
</dbReference>
<dbReference type="SUPFAM" id="SSF48113">
    <property type="entry name" value="Heme-dependent peroxidases"/>
    <property type="match status" value="1"/>
</dbReference>
<protein>
    <recommendedName>
        <fullName evidence="4">Peroxidase</fullName>
    </recommendedName>
</protein>
<dbReference type="Pfam" id="PF03098">
    <property type="entry name" value="An_peroxidase"/>
    <property type="match status" value="1"/>
</dbReference>
<proteinExistence type="predicted"/>
<keyword evidence="3" id="KW-1185">Reference proteome</keyword>
<dbReference type="OrthoDB" id="823504at2759"/>
<reference evidence="2 3" key="1">
    <citation type="submission" date="2018-11" db="EMBL/GenBank/DDBJ databases">
        <authorList>
            <consortium name="Pathogen Informatics"/>
        </authorList>
    </citation>
    <scope>NUCLEOTIDE SEQUENCE [LARGE SCALE GENOMIC DNA]</scope>
</reference>
<evidence type="ECO:0000256" key="1">
    <source>
        <dbReference type="ARBA" id="ARBA00022559"/>
    </source>
</evidence>
<dbReference type="AlphaFoldDB" id="A0A3P6PIU0"/>
<name>A0A3P6PIU0_9BILA</name>
<organism evidence="2 3">
    <name type="scientific">Gongylonema pulchrum</name>
    <dbReference type="NCBI Taxonomy" id="637853"/>
    <lineage>
        <taxon>Eukaryota</taxon>
        <taxon>Metazoa</taxon>
        <taxon>Ecdysozoa</taxon>
        <taxon>Nematoda</taxon>
        <taxon>Chromadorea</taxon>
        <taxon>Rhabditida</taxon>
        <taxon>Spirurina</taxon>
        <taxon>Spiruromorpha</taxon>
        <taxon>Spiruroidea</taxon>
        <taxon>Gongylonematidae</taxon>
        <taxon>Gongylonema</taxon>
    </lineage>
</organism>
<dbReference type="GO" id="GO:0020037">
    <property type="term" value="F:heme binding"/>
    <property type="evidence" value="ECO:0007669"/>
    <property type="project" value="InterPro"/>
</dbReference>
<dbReference type="GO" id="GO:0004601">
    <property type="term" value="F:peroxidase activity"/>
    <property type="evidence" value="ECO:0007669"/>
    <property type="project" value="UniProtKB-KW"/>
</dbReference>
<evidence type="ECO:0008006" key="4">
    <source>
        <dbReference type="Google" id="ProtNLM"/>
    </source>
</evidence>
<accession>A0A3P6PIU0</accession>
<sequence>MNSTLQNRFDENLAPTWQGHIPLGDAFFAPEELLATGSVDPYLRGLFAAPMKKPTPRELINDELTENLFNRAHEWCNLSPINEWHDLRSIMSYEAIGKLRDLYGHPGNIDLFAGGIAEERLDGALVGPTFSCIIAEQFRRVRDGDRFWYEREGVFSESQKDAIEQTSLARIICDNADNINMIQVLPSSYYRSFLSLS</sequence>
<dbReference type="PANTHER" id="PTHR11475">
    <property type="entry name" value="OXIDASE/PEROXIDASE"/>
    <property type="match status" value="1"/>
</dbReference>
<dbReference type="InterPro" id="IPR019791">
    <property type="entry name" value="Haem_peroxidase_animal"/>
</dbReference>
<gene>
    <name evidence="2" type="ORF">GPUH_LOCUS3506</name>
</gene>
<evidence type="ECO:0000313" key="3">
    <source>
        <dbReference type="Proteomes" id="UP000271098"/>
    </source>
</evidence>